<dbReference type="CDD" id="cd00009">
    <property type="entry name" value="AAA"/>
    <property type="match status" value="1"/>
</dbReference>
<dbReference type="PIRSF" id="PIRSF002849">
    <property type="entry name" value="AAA_ATPase_chaperone_MoxR_prd"/>
    <property type="match status" value="1"/>
</dbReference>
<feature type="domain" description="ATPase AAA-3" evidence="1">
    <location>
        <begin position="43"/>
        <end position="189"/>
    </location>
</feature>
<name>A0ABY6DE43_9RHOB</name>
<dbReference type="EMBL" id="CP106738">
    <property type="protein sequence ID" value="UXX83805.1"/>
    <property type="molecule type" value="Genomic_DNA"/>
</dbReference>
<keyword evidence="3" id="KW-1185">Reference proteome</keyword>
<dbReference type="PANTHER" id="PTHR42759">
    <property type="entry name" value="MOXR FAMILY PROTEIN"/>
    <property type="match status" value="1"/>
</dbReference>
<dbReference type="Gene3D" id="3.40.50.300">
    <property type="entry name" value="P-loop containing nucleotide triphosphate hydrolases"/>
    <property type="match status" value="1"/>
</dbReference>
<proteinExistence type="predicted"/>
<sequence>MSDMISKAELLWLHSIRDRVKEDMNGIDGIINLLLVAMVVRGHVLLEGNPGLGKTALIRSLSAAMDFPREDVGRIQFTPDLMPSDITGTKMPDDEGRLVFQPGPIFCRLLLADEINRATPKTQAAMLEAMAEFQVTVLGQRYALAEPKEVRDGTSMTVHPPFMVMATQNPVEQEGTYELPEAQLDRFLFKAVMPFPKRDTLSAIIAKDTGAGRDGDSDKDRPRWSMDQSLANLHRLGRGLRATTPNADVQTHILNIVMASVGDFDGVQGVAGVTLEKLREFRRDRLRYELGPRAATSLTLATLGWAAVHEIDPGEPSQLPVKTTQALAKVALPVLRHRMKFDIPYDQSGREADTHDNLVREFVAICAPAREGYDAEFRAALNQASNMARF</sequence>
<accession>A0ABY6DE43</accession>
<dbReference type="Gene3D" id="1.10.8.80">
    <property type="entry name" value="Magnesium chelatase subunit I, C-Terminal domain"/>
    <property type="match status" value="1"/>
</dbReference>
<dbReference type="InterPro" id="IPR027417">
    <property type="entry name" value="P-loop_NTPase"/>
</dbReference>
<evidence type="ECO:0000313" key="2">
    <source>
        <dbReference type="EMBL" id="UXX83805.1"/>
    </source>
</evidence>
<evidence type="ECO:0000313" key="3">
    <source>
        <dbReference type="Proteomes" id="UP001064087"/>
    </source>
</evidence>
<dbReference type="Pfam" id="PF07726">
    <property type="entry name" value="AAA_3"/>
    <property type="match status" value="1"/>
</dbReference>
<reference evidence="2" key="1">
    <citation type="submission" date="2022-10" db="EMBL/GenBank/DDBJ databases">
        <title>Roseovarius pelagicus sp. nov., isolated from Arctic seawater.</title>
        <authorList>
            <person name="Hong Y.W."/>
            <person name="Hwang C.Y."/>
        </authorList>
    </citation>
    <scope>NUCLEOTIDE SEQUENCE</scope>
    <source>
        <strain evidence="2">HL-MP18</strain>
    </source>
</reference>
<evidence type="ECO:0000259" key="1">
    <source>
        <dbReference type="Pfam" id="PF07726"/>
    </source>
</evidence>
<dbReference type="Proteomes" id="UP001064087">
    <property type="component" value="Chromosome"/>
</dbReference>
<dbReference type="PANTHER" id="PTHR42759:SF1">
    <property type="entry name" value="MAGNESIUM-CHELATASE SUBUNIT CHLD"/>
    <property type="match status" value="1"/>
</dbReference>
<dbReference type="SUPFAM" id="SSF52540">
    <property type="entry name" value="P-loop containing nucleoside triphosphate hydrolases"/>
    <property type="match status" value="1"/>
</dbReference>
<dbReference type="InterPro" id="IPR011703">
    <property type="entry name" value="ATPase_AAA-3"/>
</dbReference>
<protein>
    <submittedName>
        <fullName evidence="2">AAA family ATPase</fullName>
    </submittedName>
</protein>
<organism evidence="2 3">
    <name type="scientific">Roseovarius pelagicus</name>
    <dbReference type="NCBI Taxonomy" id="2980108"/>
    <lineage>
        <taxon>Bacteria</taxon>
        <taxon>Pseudomonadati</taxon>
        <taxon>Pseudomonadota</taxon>
        <taxon>Alphaproteobacteria</taxon>
        <taxon>Rhodobacterales</taxon>
        <taxon>Roseobacteraceae</taxon>
        <taxon>Roseovarius</taxon>
    </lineage>
</organism>
<gene>
    <name evidence="2" type="ORF">N7U68_03855</name>
</gene>
<dbReference type="RefSeq" id="WP_263048284.1">
    <property type="nucleotide sequence ID" value="NZ_CP106738.1"/>
</dbReference>
<dbReference type="InterPro" id="IPR050764">
    <property type="entry name" value="CbbQ/NirQ/NorQ/GpvN"/>
</dbReference>